<dbReference type="OrthoDB" id="70933at2759"/>
<evidence type="ECO:0000256" key="1">
    <source>
        <dbReference type="SAM" id="MobiDB-lite"/>
    </source>
</evidence>
<dbReference type="Proteomes" id="UP000332933">
    <property type="component" value="Unassembled WGS sequence"/>
</dbReference>
<dbReference type="AlphaFoldDB" id="A0A485KRH8"/>
<evidence type="ECO:0000313" key="3">
    <source>
        <dbReference type="EMBL" id="KAF0698537.1"/>
    </source>
</evidence>
<evidence type="ECO:0000259" key="2">
    <source>
        <dbReference type="PROSITE" id="PS50105"/>
    </source>
</evidence>
<dbReference type="Pfam" id="PF07647">
    <property type="entry name" value="SAM_2"/>
    <property type="match status" value="1"/>
</dbReference>
<dbReference type="Gene3D" id="1.10.150.50">
    <property type="entry name" value="Transcription Factor, Ets-1"/>
    <property type="match status" value="1"/>
</dbReference>
<dbReference type="SUPFAM" id="SSF47769">
    <property type="entry name" value="SAM/Pointed domain"/>
    <property type="match status" value="1"/>
</dbReference>
<dbReference type="EMBL" id="VJMH01005234">
    <property type="protein sequence ID" value="KAF0698537.1"/>
    <property type="molecule type" value="Genomic_DNA"/>
</dbReference>
<dbReference type="InterPro" id="IPR013761">
    <property type="entry name" value="SAM/pointed_sf"/>
</dbReference>
<evidence type="ECO:0000313" key="5">
    <source>
        <dbReference type="Proteomes" id="UP000332933"/>
    </source>
</evidence>
<accession>A0A485KRH8</accession>
<feature type="domain" description="SAM" evidence="2">
    <location>
        <begin position="510"/>
        <end position="567"/>
    </location>
</feature>
<evidence type="ECO:0000313" key="4">
    <source>
        <dbReference type="EMBL" id="VFT87732.1"/>
    </source>
</evidence>
<sequence length="763" mass="87194">MDLLAHAMQPYVTAAAEPESIAGDVARRDRIHHSLALPTPDAFVILPASTNLSTVNALLDDALHRLHGLSTSSNVSGTVAALDDKYADIWEEIDRDRLAAQQLRLRRHFDWWRGAAKQLKAVRHHGLRGHRRRVARLFAGWRRRATQMHAVKLKATACLTTTKTRTFRAWHAWRQRHQVVQCRGQAARAHAFLRLFVRWRHFATRHVVVRRLAHQRRHVTLGGCFRAWRTFVPHLRQKRRAARSLVATLTTSLLARGLHAWQLQTAAHQRHVLQLKAEAARRHESKAMVFRHWKRQLAVVHETEQRHHVATRRRLHAHFAAWKEYWVQLRARRPSTWTPDIVALWLAAHFNLPREAVGDCHVTGHDLLALPAKLAAQSSTCPLLERLLPKLPLFFCSAEHRLQLLDGIVALSKSHATRLSKDMLDQQRATKLSAVHDYASLRHFLAQDRDLILYVRQLDTMPAEEFVHLNPNVLATAMKCHRDDHLALFHACQEQLRQAMRAPYRDDPRAADFDLATWLATLRLSQYDAAFRRHGVTTLDHVRGLTHDTLRYAMQIKSKLHRDRILQFAAATASTPSNVPRHVSPVFRVKLALANVDDDGPPTSSFGMSQPHPTHHHHPPAQVPHGAARLHKQVRTLFFAICRWLEDQPTATLERLFRTMQSGENHVTKTSFAHALRTMNMGLTSAHVHAMWQVLPSTKPHGVAYAAFIRFFVDVFEQRFAMLQLAIQTLDDRGKPEANVQLLQLTTALKRSGEILAAAGVFR</sequence>
<dbReference type="InterPro" id="IPR011992">
    <property type="entry name" value="EF-hand-dom_pair"/>
</dbReference>
<dbReference type="InterPro" id="IPR001660">
    <property type="entry name" value="SAM"/>
</dbReference>
<reference evidence="4 5" key="1">
    <citation type="submission" date="2019-03" db="EMBL/GenBank/DDBJ databases">
        <authorList>
            <person name="Gaulin E."/>
            <person name="Dumas B."/>
        </authorList>
    </citation>
    <scope>NUCLEOTIDE SEQUENCE [LARGE SCALE GENOMIC DNA]</scope>
    <source>
        <strain evidence="4">CBS 568.67</strain>
    </source>
</reference>
<dbReference type="EMBL" id="CAADRA010005255">
    <property type="protein sequence ID" value="VFT87732.1"/>
    <property type="molecule type" value="Genomic_DNA"/>
</dbReference>
<dbReference type="PROSITE" id="PS50105">
    <property type="entry name" value="SAM_DOMAIN"/>
    <property type="match status" value="1"/>
</dbReference>
<keyword evidence="5" id="KW-1185">Reference proteome</keyword>
<feature type="region of interest" description="Disordered" evidence="1">
    <location>
        <begin position="600"/>
        <end position="626"/>
    </location>
</feature>
<gene>
    <name evidence="4" type="primary">Aste57867_10864</name>
    <name evidence="3" type="ORF">As57867_010824</name>
    <name evidence="4" type="ORF">ASTE57867_10864</name>
</gene>
<organism evidence="4 5">
    <name type="scientific">Aphanomyces stellatus</name>
    <dbReference type="NCBI Taxonomy" id="120398"/>
    <lineage>
        <taxon>Eukaryota</taxon>
        <taxon>Sar</taxon>
        <taxon>Stramenopiles</taxon>
        <taxon>Oomycota</taxon>
        <taxon>Saprolegniomycetes</taxon>
        <taxon>Saprolegniales</taxon>
        <taxon>Verrucalvaceae</taxon>
        <taxon>Aphanomyces</taxon>
    </lineage>
</organism>
<reference evidence="3" key="2">
    <citation type="submission" date="2019-06" db="EMBL/GenBank/DDBJ databases">
        <title>Genomics analysis of Aphanomyces spp. identifies a new class of oomycete effector associated with host adaptation.</title>
        <authorList>
            <person name="Gaulin E."/>
        </authorList>
    </citation>
    <scope>NUCLEOTIDE SEQUENCE</scope>
    <source>
        <strain evidence="3">CBS 578.67</strain>
    </source>
</reference>
<name>A0A485KRH8_9STRA</name>
<protein>
    <submittedName>
        <fullName evidence="4">Aste57867_10864 protein</fullName>
    </submittedName>
</protein>
<dbReference type="SUPFAM" id="SSF47473">
    <property type="entry name" value="EF-hand"/>
    <property type="match status" value="1"/>
</dbReference>
<proteinExistence type="predicted"/>